<proteinExistence type="predicted"/>
<evidence type="ECO:0000259" key="1">
    <source>
        <dbReference type="Pfam" id="PF03551"/>
    </source>
</evidence>
<dbReference type="InterPro" id="IPR005149">
    <property type="entry name" value="Tscrpt_reg_PadR_N"/>
</dbReference>
<dbReference type="InterPro" id="IPR036390">
    <property type="entry name" value="WH_DNA-bd_sf"/>
</dbReference>
<dbReference type="RefSeq" id="WP_131238119.1">
    <property type="nucleotide sequence ID" value="NZ_SJTH01000045.1"/>
</dbReference>
<name>A0A4R1AV12_9BACI</name>
<dbReference type="PANTHER" id="PTHR43252:SF2">
    <property type="entry name" value="TRANSCRIPTION REGULATOR, PADR-LIKE FAMILY"/>
    <property type="match status" value="1"/>
</dbReference>
<dbReference type="EMBL" id="SJTH01000045">
    <property type="protein sequence ID" value="TCJ01935.1"/>
    <property type="molecule type" value="Genomic_DNA"/>
</dbReference>
<dbReference type="OrthoDB" id="2440228at2"/>
<feature type="domain" description="Transcription regulator PadR N-terminal" evidence="1">
    <location>
        <begin position="54"/>
        <end position="122"/>
    </location>
</feature>
<dbReference type="NCBIfam" id="NF006931">
    <property type="entry name" value="PRK09416.1"/>
    <property type="match status" value="1"/>
</dbReference>
<dbReference type="Gene3D" id="1.10.10.10">
    <property type="entry name" value="Winged helix-like DNA-binding domain superfamily/Winged helix DNA-binding domain"/>
    <property type="match status" value="1"/>
</dbReference>
<dbReference type="Pfam" id="PF03551">
    <property type="entry name" value="PadR"/>
    <property type="match status" value="1"/>
</dbReference>
<comment type="caution">
    <text evidence="2">The sequence shown here is derived from an EMBL/GenBank/DDBJ whole genome shotgun (WGS) entry which is preliminary data.</text>
</comment>
<dbReference type="InterPro" id="IPR036388">
    <property type="entry name" value="WH-like_DNA-bd_sf"/>
</dbReference>
<dbReference type="STRING" id="1742358.GCA_001439605_04480"/>
<organism evidence="2 3">
    <name type="scientific">Cytobacillus praedii</name>
    <dbReference type="NCBI Taxonomy" id="1742358"/>
    <lineage>
        <taxon>Bacteria</taxon>
        <taxon>Bacillati</taxon>
        <taxon>Bacillota</taxon>
        <taxon>Bacilli</taxon>
        <taxon>Bacillales</taxon>
        <taxon>Bacillaceae</taxon>
        <taxon>Cytobacillus</taxon>
    </lineage>
</organism>
<sequence length="144" mass="16969">MDNPFNNLKNVMKKTVFKDLTFSNERKDAVKEVIQGKQSQLNLHSWKESIIIEILEILQLEPKHGYDISTLLFQKHEFCFQKNEGLLYTLLHLLENKEFLSSKWINEKKYYTLTTKGKKYAAAYKQESTKQLTSLKHLIEEASL</sequence>
<evidence type="ECO:0000313" key="2">
    <source>
        <dbReference type="EMBL" id="TCJ01935.1"/>
    </source>
</evidence>
<dbReference type="AlphaFoldDB" id="A0A4R1AV12"/>
<dbReference type="Proteomes" id="UP000293846">
    <property type="component" value="Unassembled WGS sequence"/>
</dbReference>
<gene>
    <name evidence="2" type="ORF">E0Y62_21635</name>
</gene>
<keyword evidence="3" id="KW-1185">Reference proteome</keyword>
<reference evidence="2 3" key="1">
    <citation type="submission" date="2019-03" db="EMBL/GenBank/DDBJ databases">
        <authorList>
            <person name="Jensen L."/>
            <person name="Storgaard J."/>
            <person name="Sulaj E."/>
            <person name="Schramm A."/>
            <person name="Marshall I.P.G."/>
        </authorList>
    </citation>
    <scope>NUCLEOTIDE SEQUENCE [LARGE SCALE GENOMIC DNA]</scope>
    <source>
        <strain evidence="2 3">2017H2G3</strain>
    </source>
</reference>
<evidence type="ECO:0000313" key="3">
    <source>
        <dbReference type="Proteomes" id="UP000293846"/>
    </source>
</evidence>
<accession>A0A4R1AV12</accession>
<dbReference type="PANTHER" id="PTHR43252">
    <property type="entry name" value="TRANSCRIPTIONAL REGULATOR YQJI"/>
    <property type="match status" value="1"/>
</dbReference>
<dbReference type="SUPFAM" id="SSF46785">
    <property type="entry name" value="Winged helix' DNA-binding domain"/>
    <property type="match status" value="1"/>
</dbReference>
<protein>
    <submittedName>
        <fullName evidence="2">PadR family transcriptional regulator</fullName>
    </submittedName>
</protein>